<proteinExistence type="inferred from homology"/>
<keyword evidence="3" id="KW-0233">DNA recombination</keyword>
<evidence type="ECO:0000259" key="4">
    <source>
        <dbReference type="PROSITE" id="PS51898"/>
    </source>
</evidence>
<gene>
    <name evidence="5" type="ORF">GCM10009759_04440</name>
</gene>
<feature type="domain" description="Tyr recombinase" evidence="4">
    <location>
        <begin position="283"/>
        <end position="479"/>
    </location>
</feature>
<organism evidence="5 6">
    <name type="scientific">Kitasatospora saccharophila</name>
    <dbReference type="NCBI Taxonomy" id="407973"/>
    <lineage>
        <taxon>Bacteria</taxon>
        <taxon>Bacillati</taxon>
        <taxon>Actinomycetota</taxon>
        <taxon>Actinomycetes</taxon>
        <taxon>Kitasatosporales</taxon>
        <taxon>Streptomycetaceae</taxon>
        <taxon>Kitasatospora</taxon>
    </lineage>
</organism>
<dbReference type="Gene3D" id="1.10.150.130">
    <property type="match status" value="1"/>
</dbReference>
<evidence type="ECO:0000313" key="5">
    <source>
        <dbReference type="EMBL" id="GAA2084994.1"/>
    </source>
</evidence>
<dbReference type="EMBL" id="BAAANS010000002">
    <property type="protein sequence ID" value="GAA2084994.1"/>
    <property type="molecule type" value="Genomic_DNA"/>
</dbReference>
<dbReference type="Gene3D" id="1.10.443.10">
    <property type="entry name" value="Intergrase catalytic core"/>
    <property type="match status" value="1"/>
</dbReference>
<dbReference type="PROSITE" id="PS51898">
    <property type="entry name" value="TYR_RECOMBINASE"/>
    <property type="match status" value="1"/>
</dbReference>
<name>A0ABN2W8N8_9ACTN</name>
<evidence type="ECO:0000313" key="6">
    <source>
        <dbReference type="Proteomes" id="UP001500897"/>
    </source>
</evidence>
<dbReference type="PANTHER" id="PTHR30349:SF41">
    <property type="entry name" value="INTEGRASE_RECOMBINASE PROTEIN MJ0367-RELATED"/>
    <property type="match status" value="1"/>
</dbReference>
<protein>
    <submittedName>
        <fullName evidence="5">Tyrosine-type recombinase/integrase</fullName>
    </submittedName>
</protein>
<accession>A0ABN2W8N8</accession>
<reference evidence="5 6" key="1">
    <citation type="journal article" date="2019" name="Int. J. Syst. Evol. Microbiol.">
        <title>The Global Catalogue of Microorganisms (GCM) 10K type strain sequencing project: providing services to taxonomists for standard genome sequencing and annotation.</title>
        <authorList>
            <consortium name="The Broad Institute Genomics Platform"/>
            <consortium name="The Broad Institute Genome Sequencing Center for Infectious Disease"/>
            <person name="Wu L."/>
            <person name="Ma J."/>
        </authorList>
    </citation>
    <scope>NUCLEOTIDE SEQUENCE [LARGE SCALE GENOMIC DNA]</scope>
    <source>
        <strain evidence="5 6">JCM 14559</strain>
    </source>
</reference>
<dbReference type="Pfam" id="PF00589">
    <property type="entry name" value="Phage_integrase"/>
    <property type="match status" value="1"/>
</dbReference>
<dbReference type="InterPro" id="IPR050090">
    <property type="entry name" value="Tyrosine_recombinase_XerCD"/>
</dbReference>
<comment type="similarity">
    <text evidence="1">Belongs to the 'phage' integrase family.</text>
</comment>
<evidence type="ECO:0000256" key="3">
    <source>
        <dbReference type="ARBA" id="ARBA00023172"/>
    </source>
</evidence>
<keyword evidence="6" id="KW-1185">Reference proteome</keyword>
<sequence>MSTVHTYKRCGCVGPLIRRRGEQAGQPILDKDGNPQVGRLDTACTELSKNGHGTWYYSLRLVQENGEEPIRLRKGGFPTQAKAKEEAKSVWDDHDAGLDVTVEETFGDYLLRWAGEKEDVARTTISKYLEHIRYHIAPAIGRVERRAIRKSHLLQVFAAIKDRNTTILAHHEYVAHLTVECERKRKAWREGIPSNRQVLRASWHEARELLASERKRKRRVTGLETQKRILATLSSAIADGVRAEEFRRNWADLVKLPKSSPPKPMLWTPARVARWRETGKIPGRVMVWTPELTGAFLDFVADDNLFDLWHFMALRGPRRGEACGLSWSEVDLDSLTVTINSQVVSVNGELCDATPKADSERILSIDSESGRLFESRRVLQVQQRATAGKAWHDTGRVFTHEDGTGYHPDYLTHRFKDLVAASGLPPITLHGLRHGAACIAHLGGSDMKEISDQLGHSAIQITMDTYTNILPEAQKARAEAALAVVPRAGQVPAAPDPAAVSVPATPAAPPVPAVPAPAPDQVPAFNPAAPELRPAGGGRLATLRRVRAKRTEQVLVGV</sequence>
<evidence type="ECO:0000256" key="2">
    <source>
        <dbReference type="ARBA" id="ARBA00023125"/>
    </source>
</evidence>
<dbReference type="CDD" id="cd01189">
    <property type="entry name" value="INT_ICEBs1_C_like"/>
    <property type="match status" value="1"/>
</dbReference>
<dbReference type="InterPro" id="IPR013762">
    <property type="entry name" value="Integrase-like_cat_sf"/>
</dbReference>
<dbReference type="Proteomes" id="UP001500897">
    <property type="component" value="Unassembled WGS sequence"/>
</dbReference>
<dbReference type="PANTHER" id="PTHR30349">
    <property type="entry name" value="PHAGE INTEGRASE-RELATED"/>
    <property type="match status" value="1"/>
</dbReference>
<keyword evidence="2" id="KW-0238">DNA-binding</keyword>
<dbReference type="InterPro" id="IPR010998">
    <property type="entry name" value="Integrase_recombinase_N"/>
</dbReference>
<dbReference type="InterPro" id="IPR002104">
    <property type="entry name" value="Integrase_catalytic"/>
</dbReference>
<comment type="caution">
    <text evidence="5">The sequence shown here is derived from an EMBL/GenBank/DDBJ whole genome shotgun (WGS) entry which is preliminary data.</text>
</comment>
<dbReference type="SUPFAM" id="SSF56349">
    <property type="entry name" value="DNA breaking-rejoining enzymes"/>
    <property type="match status" value="1"/>
</dbReference>
<evidence type="ECO:0000256" key="1">
    <source>
        <dbReference type="ARBA" id="ARBA00008857"/>
    </source>
</evidence>
<dbReference type="InterPro" id="IPR011010">
    <property type="entry name" value="DNA_brk_join_enz"/>
</dbReference>
<dbReference type="RefSeq" id="WP_344549959.1">
    <property type="nucleotide sequence ID" value="NZ_BAAANS010000002.1"/>
</dbReference>